<keyword evidence="3" id="KW-1003">Cell membrane</keyword>
<feature type="transmembrane region" description="Helical" evidence="7">
    <location>
        <begin position="438"/>
        <end position="457"/>
    </location>
</feature>
<feature type="transmembrane region" description="Helical" evidence="7">
    <location>
        <begin position="115"/>
        <end position="135"/>
    </location>
</feature>
<keyword evidence="6 7" id="KW-0472">Membrane</keyword>
<keyword evidence="4 7" id="KW-0812">Transmembrane</keyword>
<sequence length="480" mass="53601">MSSLKEKTAKGLFWGAVNSGSTQLLNVVIGVCLARLLDLSDYGIVGMLTIFTAIAGNLQDSGFSTALINLPKIRHRDYNAVFWFGVSVSTILYVILFFCAPLIADFFHQPSLIPLSRFVFLSFVLASLGIPHSAYMIRNFMNKEKALMGFVALLVSGGVGILLAFRGYGYWSLAWQQLLFILVLDIGRLYYTRWLPTFEFDFAPIRSMFGFSNKILITTVISTISNNFLTFIFGHLFTSKTVGSFTQAYKWDMMGYSLISNTVAQVAQPVFAQVGNDKARLKGVFRKMVRFTAFLSFPLMFGLCIVSKEFIVVAIGAKWMASVPLLQILCVSGAFFPFYTLYQNLAISHSRSDILMWCNVGQIALQLVLVFISAPYGIQAMVVVYSLFNIVWLGVWQYVAKRLVGITLLDMFRDVVPFLLASLAIMGLTYVVTLPIHSLLPLLVVRILLAAGLYFAVMKVAHVAILEESLTYLGIRKKQK</sequence>
<feature type="transmembrane region" description="Helical" evidence="7">
    <location>
        <begin position="354"/>
        <end position="372"/>
    </location>
</feature>
<dbReference type="Pfam" id="PF13440">
    <property type="entry name" value="Polysacc_synt_3"/>
    <property type="match status" value="1"/>
</dbReference>
<organism evidence="8">
    <name type="scientific">Prevotella sp. GTC17253</name>
    <dbReference type="NCBI Taxonomy" id="3236793"/>
    <lineage>
        <taxon>Bacteria</taxon>
        <taxon>Pseudomonadati</taxon>
        <taxon>Bacteroidota</taxon>
        <taxon>Bacteroidia</taxon>
        <taxon>Bacteroidales</taxon>
        <taxon>Prevotellaceae</taxon>
        <taxon>Prevotella</taxon>
    </lineage>
</organism>
<feature type="transmembrane region" description="Helical" evidence="7">
    <location>
        <begin position="378"/>
        <end position="399"/>
    </location>
</feature>
<feature type="transmembrane region" description="Helical" evidence="7">
    <location>
        <begin position="211"/>
        <end position="233"/>
    </location>
</feature>
<feature type="transmembrane region" description="Helical" evidence="7">
    <location>
        <begin position="253"/>
        <end position="272"/>
    </location>
</feature>
<reference evidence="8" key="1">
    <citation type="submission" date="2024-07" db="EMBL/GenBank/DDBJ databases">
        <title>Complete genome sequence of Prevotella sp. YM-2024 GTC17253.</title>
        <authorList>
            <person name="Hayashi M."/>
            <person name="Muto Y."/>
            <person name="Tanaka K."/>
            <person name="Niwa H."/>
        </authorList>
    </citation>
    <scope>NUCLEOTIDE SEQUENCE</scope>
    <source>
        <strain evidence="8">GTC17253</strain>
    </source>
</reference>
<keyword evidence="5 7" id="KW-1133">Transmembrane helix</keyword>
<dbReference type="CDD" id="cd13127">
    <property type="entry name" value="MATE_tuaB_like"/>
    <property type="match status" value="1"/>
</dbReference>
<dbReference type="GO" id="GO:0005886">
    <property type="term" value="C:plasma membrane"/>
    <property type="evidence" value="ECO:0007669"/>
    <property type="project" value="UniProtKB-SubCell"/>
</dbReference>
<evidence type="ECO:0000256" key="6">
    <source>
        <dbReference type="ARBA" id="ARBA00023136"/>
    </source>
</evidence>
<accession>A0AB33IVU6</accession>
<evidence type="ECO:0000313" key="8">
    <source>
        <dbReference type="EMBL" id="BFO72170.1"/>
    </source>
</evidence>
<evidence type="ECO:0000256" key="2">
    <source>
        <dbReference type="ARBA" id="ARBA00007430"/>
    </source>
</evidence>
<evidence type="ECO:0000256" key="4">
    <source>
        <dbReference type="ARBA" id="ARBA00022692"/>
    </source>
</evidence>
<comment type="subcellular location">
    <subcellularLocation>
        <location evidence="1">Cell membrane</location>
        <topology evidence="1">Multi-pass membrane protein</topology>
    </subcellularLocation>
</comment>
<name>A0AB33IVU6_9BACT</name>
<dbReference type="AlphaFoldDB" id="A0AB33IVU6"/>
<feature type="transmembrane region" description="Helical" evidence="7">
    <location>
        <begin position="323"/>
        <end position="342"/>
    </location>
</feature>
<dbReference type="PANTHER" id="PTHR30250">
    <property type="entry name" value="PST FAMILY PREDICTED COLANIC ACID TRANSPORTER"/>
    <property type="match status" value="1"/>
</dbReference>
<protein>
    <submittedName>
        <fullName evidence="8">Lipopolysaccharide biosynthesis protein</fullName>
    </submittedName>
</protein>
<evidence type="ECO:0000256" key="3">
    <source>
        <dbReference type="ARBA" id="ARBA00022475"/>
    </source>
</evidence>
<feature type="transmembrane region" description="Helical" evidence="7">
    <location>
        <begin position="293"/>
        <end position="317"/>
    </location>
</feature>
<proteinExistence type="inferred from homology"/>
<dbReference type="EMBL" id="AP035785">
    <property type="protein sequence ID" value="BFO72170.1"/>
    <property type="molecule type" value="Genomic_DNA"/>
</dbReference>
<feature type="transmembrane region" description="Helical" evidence="7">
    <location>
        <begin position="174"/>
        <end position="191"/>
    </location>
</feature>
<dbReference type="InterPro" id="IPR050833">
    <property type="entry name" value="Poly_Biosynth_Transport"/>
</dbReference>
<comment type="similarity">
    <text evidence="2">Belongs to the polysaccharide synthase family.</text>
</comment>
<feature type="transmembrane region" description="Helical" evidence="7">
    <location>
        <begin position="80"/>
        <end position="103"/>
    </location>
</feature>
<evidence type="ECO:0000256" key="1">
    <source>
        <dbReference type="ARBA" id="ARBA00004651"/>
    </source>
</evidence>
<evidence type="ECO:0000256" key="5">
    <source>
        <dbReference type="ARBA" id="ARBA00022989"/>
    </source>
</evidence>
<dbReference type="PANTHER" id="PTHR30250:SF10">
    <property type="entry name" value="LIPOPOLYSACCHARIDE BIOSYNTHESIS PROTEIN WZXC"/>
    <property type="match status" value="1"/>
</dbReference>
<gene>
    <name evidence="8" type="ORF">GTC17253_21360</name>
</gene>
<evidence type="ECO:0000256" key="7">
    <source>
        <dbReference type="SAM" id="Phobius"/>
    </source>
</evidence>
<feature type="transmembrane region" description="Helical" evidence="7">
    <location>
        <begin position="411"/>
        <end position="432"/>
    </location>
</feature>
<feature type="transmembrane region" description="Helical" evidence="7">
    <location>
        <begin position="147"/>
        <end position="168"/>
    </location>
</feature>